<evidence type="ECO:0000256" key="5">
    <source>
        <dbReference type="ARBA" id="ARBA00022737"/>
    </source>
</evidence>
<dbReference type="SUPFAM" id="SSF48371">
    <property type="entry name" value="ARM repeat"/>
    <property type="match status" value="1"/>
</dbReference>
<accession>A0ABM3BU43</accession>
<organism evidence="9 10">
    <name type="scientific">Gossypium hirsutum</name>
    <name type="common">Upland cotton</name>
    <name type="synonym">Gossypium mexicanum</name>
    <dbReference type="NCBI Taxonomy" id="3635"/>
    <lineage>
        <taxon>Eukaryota</taxon>
        <taxon>Viridiplantae</taxon>
        <taxon>Streptophyta</taxon>
        <taxon>Embryophyta</taxon>
        <taxon>Tracheophyta</taxon>
        <taxon>Spermatophyta</taxon>
        <taxon>Magnoliopsida</taxon>
        <taxon>eudicotyledons</taxon>
        <taxon>Gunneridae</taxon>
        <taxon>Pentapetalae</taxon>
        <taxon>rosids</taxon>
        <taxon>malvids</taxon>
        <taxon>Malvales</taxon>
        <taxon>Malvaceae</taxon>
        <taxon>Malvoideae</taxon>
        <taxon>Gossypium</taxon>
    </lineage>
</organism>
<dbReference type="PROSITE" id="PS50293">
    <property type="entry name" value="TPR_REGION"/>
    <property type="match status" value="1"/>
</dbReference>
<keyword evidence="6 8" id="KW-0802">TPR repeat</keyword>
<evidence type="ECO:0000256" key="6">
    <source>
        <dbReference type="ARBA" id="ARBA00022803"/>
    </source>
</evidence>
<sequence>MINFPLPVVAICLHIQEQSQLTSVDQMRGGNIGSLAAIQQTRMLAHTLSQNSDPKFRVKPASENWATEYQQQYNGGASWADEFAHDEASRDLVEGYKEGQELFRKGLLSEAVLSLEAEVIKSLENAEGWRLLGITHAENDDGQQAIAAMMRAQEADPTNLEVLLALGVSHTNELEQTAALKYLYGWLRHHPKYGTLAPPELANSLYYADVARLFIEVAQMSPEDADVHIVLAVLYNLSGEYDKAIASFKTALKLKPNDYSLWNKPCATQANSVQSADAILAYQQALDLKPNYVRAWANIGVSYANQVLLSQCHRFRALVLLGRFLDMGPWAVDLALSVGIFPYVLKLLQTTTPELRQILVFIWTKILALPSERAINQSIVPKALYCGKIVFVRGRNP</sequence>
<proteinExistence type="inferred from homology"/>
<evidence type="ECO:0000256" key="8">
    <source>
        <dbReference type="PROSITE-ProRule" id="PRU00339"/>
    </source>
</evidence>
<evidence type="ECO:0000256" key="7">
    <source>
        <dbReference type="ARBA" id="ARBA00023140"/>
    </source>
</evidence>
<evidence type="ECO:0000256" key="3">
    <source>
        <dbReference type="ARBA" id="ARBA00005348"/>
    </source>
</evidence>
<dbReference type="InterPro" id="IPR016024">
    <property type="entry name" value="ARM-type_fold"/>
</dbReference>
<dbReference type="RefSeq" id="XP_040970580.1">
    <property type="nucleotide sequence ID" value="XM_041114646.1"/>
</dbReference>
<dbReference type="PANTHER" id="PTHR10130:SF0">
    <property type="entry name" value="GH08708P"/>
    <property type="match status" value="1"/>
</dbReference>
<keyword evidence="5" id="KW-0677">Repeat</keyword>
<reference evidence="10" key="2">
    <citation type="submission" date="2025-08" db="UniProtKB">
        <authorList>
            <consortium name="RefSeq"/>
        </authorList>
    </citation>
    <scope>IDENTIFICATION</scope>
</reference>
<feature type="repeat" description="TPR" evidence="8">
    <location>
        <begin position="225"/>
        <end position="258"/>
    </location>
</feature>
<dbReference type="InterPro" id="IPR019734">
    <property type="entry name" value="TPR_rpt"/>
</dbReference>
<dbReference type="GeneID" id="121203498"/>
<dbReference type="Pfam" id="PF13414">
    <property type="entry name" value="TPR_11"/>
    <property type="match status" value="1"/>
</dbReference>
<comment type="subcellular location">
    <subcellularLocation>
        <location evidence="2">Cytoplasm</location>
    </subcellularLocation>
    <subcellularLocation>
        <location evidence="1">Peroxisome</location>
    </subcellularLocation>
</comment>
<evidence type="ECO:0000256" key="1">
    <source>
        <dbReference type="ARBA" id="ARBA00004275"/>
    </source>
</evidence>
<keyword evidence="9" id="KW-1185">Reference proteome</keyword>
<dbReference type="Gene3D" id="1.25.40.10">
    <property type="entry name" value="Tetratricopeptide repeat domain"/>
    <property type="match status" value="1"/>
</dbReference>
<evidence type="ECO:0000313" key="9">
    <source>
        <dbReference type="Proteomes" id="UP000818029"/>
    </source>
</evidence>
<evidence type="ECO:0000313" key="10">
    <source>
        <dbReference type="RefSeq" id="XP_040970580.1"/>
    </source>
</evidence>
<reference evidence="9" key="1">
    <citation type="journal article" date="2020" name="Nat. Genet.">
        <title>Genomic diversifications of five Gossypium allopolyploid species and their impact on cotton improvement.</title>
        <authorList>
            <person name="Chen Z.J."/>
            <person name="Sreedasyam A."/>
            <person name="Ando A."/>
            <person name="Song Q."/>
            <person name="De Santiago L.M."/>
            <person name="Hulse-Kemp A.M."/>
            <person name="Ding M."/>
            <person name="Ye W."/>
            <person name="Kirkbride R.C."/>
            <person name="Jenkins J."/>
            <person name="Plott C."/>
            <person name="Lovell J."/>
            <person name="Lin Y.M."/>
            <person name="Vaughn R."/>
            <person name="Liu B."/>
            <person name="Simpson S."/>
            <person name="Scheffler B.E."/>
            <person name="Wen L."/>
            <person name="Saski C.A."/>
            <person name="Grover C.E."/>
            <person name="Hu G."/>
            <person name="Conover J.L."/>
            <person name="Carlson J.W."/>
            <person name="Shu S."/>
            <person name="Boston L.B."/>
            <person name="Williams M."/>
            <person name="Peterson D.G."/>
            <person name="McGee K."/>
            <person name="Jones D.C."/>
            <person name="Wendel J.F."/>
            <person name="Stelly D.M."/>
            <person name="Grimwood J."/>
            <person name="Schmutz J."/>
        </authorList>
    </citation>
    <scope>NUCLEOTIDE SEQUENCE [LARGE SCALE GENOMIC DNA]</scope>
    <source>
        <strain evidence="9">cv. TM-1</strain>
    </source>
</reference>
<evidence type="ECO:0000256" key="2">
    <source>
        <dbReference type="ARBA" id="ARBA00004496"/>
    </source>
</evidence>
<feature type="repeat" description="TPR" evidence="8">
    <location>
        <begin position="126"/>
        <end position="159"/>
    </location>
</feature>
<dbReference type="Pfam" id="PF13432">
    <property type="entry name" value="TPR_16"/>
    <property type="match status" value="1"/>
</dbReference>
<dbReference type="PROSITE" id="PS50005">
    <property type="entry name" value="TPR"/>
    <property type="match status" value="2"/>
</dbReference>
<protein>
    <submittedName>
        <fullName evidence="10">Peroxisome biogenesis protein 5-like isoform X1</fullName>
    </submittedName>
</protein>
<evidence type="ECO:0000256" key="4">
    <source>
        <dbReference type="ARBA" id="ARBA00022490"/>
    </source>
</evidence>
<dbReference type="Pfam" id="PF00515">
    <property type="entry name" value="TPR_1"/>
    <property type="match status" value="1"/>
</dbReference>
<dbReference type="PRINTS" id="PR01547">
    <property type="entry name" value="YEAST176DUF"/>
</dbReference>
<dbReference type="SUPFAM" id="SSF48452">
    <property type="entry name" value="TPR-like"/>
    <property type="match status" value="1"/>
</dbReference>
<dbReference type="InterPro" id="IPR024111">
    <property type="entry name" value="PEX5/PEX5L"/>
</dbReference>
<dbReference type="Proteomes" id="UP000818029">
    <property type="component" value="Chromosome A05"/>
</dbReference>
<keyword evidence="4" id="KW-0963">Cytoplasm</keyword>
<name>A0ABM3BU43_GOSHI</name>
<gene>
    <name evidence="10" type="primary">LOC121203498</name>
</gene>
<keyword evidence="7" id="KW-0576">Peroxisome</keyword>
<dbReference type="PANTHER" id="PTHR10130">
    <property type="entry name" value="PEROXISOMAL TARGETING SIGNAL 1 RECEPTOR PEX5"/>
    <property type="match status" value="1"/>
</dbReference>
<comment type="similarity">
    <text evidence="3">Belongs to the peroxisomal targeting signal receptor family.</text>
</comment>
<dbReference type="SMART" id="SM00028">
    <property type="entry name" value="TPR"/>
    <property type="match status" value="3"/>
</dbReference>
<dbReference type="InterPro" id="IPR011990">
    <property type="entry name" value="TPR-like_helical_dom_sf"/>
</dbReference>